<feature type="compositionally biased region" description="Low complexity" evidence="1">
    <location>
        <begin position="1625"/>
        <end position="1646"/>
    </location>
</feature>
<feature type="compositionally biased region" description="Low complexity" evidence="1">
    <location>
        <begin position="1134"/>
        <end position="1144"/>
    </location>
</feature>
<feature type="compositionally biased region" description="Polar residues" evidence="1">
    <location>
        <begin position="1344"/>
        <end position="1353"/>
    </location>
</feature>
<feature type="compositionally biased region" description="Polar residues" evidence="1">
    <location>
        <begin position="1674"/>
        <end position="1690"/>
    </location>
</feature>
<feature type="compositionally biased region" description="Low complexity" evidence="1">
    <location>
        <begin position="978"/>
        <end position="997"/>
    </location>
</feature>
<feature type="compositionally biased region" description="Pro residues" evidence="1">
    <location>
        <begin position="1190"/>
        <end position="1204"/>
    </location>
</feature>
<feature type="compositionally biased region" description="Low complexity" evidence="1">
    <location>
        <begin position="843"/>
        <end position="857"/>
    </location>
</feature>
<feature type="compositionally biased region" description="Polar residues" evidence="1">
    <location>
        <begin position="954"/>
        <end position="965"/>
    </location>
</feature>
<accession>A0A221W016</accession>
<feature type="compositionally biased region" description="Pro residues" evidence="1">
    <location>
        <begin position="1712"/>
        <end position="1728"/>
    </location>
</feature>
<feature type="compositionally biased region" description="Low complexity" evidence="1">
    <location>
        <begin position="901"/>
        <end position="913"/>
    </location>
</feature>
<sequence length="1970" mass="196380">MVASAWGATPANDEVGSALELAWRLRWSAPEVTLLAGERARRLATEEGDHRSRLTAELLALFALNRLGRGVVVVERGIAALREIEAERLTELSAPLRVELAHSARIVGAPLIAFGLLRPVLEDAGLPSEVRAAGLLELAECLPGGSRDEGWSQALSAADRLYESDAASSRDDVAPRRAMIQALRAGFHRRRGEPGPAEECVLRGLDLLGGVRSSATDGGQADARLRLERAHLLLDGGRTDLAVEVCRSTLARPVRAAAASALGWLRVVLATRLHLPAGEPETARELLLEAAAGARRHGLDPLLSESLQALSYLYEAVDELPEALRCLRAAHAAEQRRQRAVSAARLQLAAEFSSSVGDAAALKATLTDLLRTDSGVGSAESRAPAVASTTSGAPGEQTGGATSGSPPTTTWRITDPVRSAGTAADPADSGDLAESDAPVHSGAAARQSSRYPVVGTGTRDLGESEASSGLGVPGETNDPTRSGAFVSSDAVDGSGAVDVHRATGASADDRSSAMAGEPGRPPAVLPPGVAVPPRGAVPPEASVRAADDPAEQAGAVPVGRHGAVDPPAATRLDAVEGSDAESSRMSDGSAAELLDGSNWRVGTDPTTPAVVDPPGGGSAPSYWTPSSAVDARSTASELPSRHAAAEHEQPPASDIAVPSAAATVDGRSPAMSSNWQVGGPAVNRQDEKTVVGDVDDPVPPTTVTVSAEDDATEPSIDPHAAPTLVDPVSADPVPVGSDSVRSGPADSASVRTGADSAPPGRFVEPAATPDVSPSRFSDSADPASTVPGPPRHGATSTATTEARPSGHEATPAEPTRPRHSAPADLPFSGGGSLGSAAPQAPATSVESPSSVSGGSPTFATGGVPAWTPSAGQADFFSLPATTAAGSPDRHGAAQTAGRLVEAAAERGAAADAESSMTRRAESAADGPARGDPAAGPSSSRAADARSGAGARSPWSTSPADQTTPPQGIPTPESTIPWAPAETASAAGRAASATEGGSDSTEDVLLASEITAPLPAVRDDDPSPPAGGDTLPSFDVSEFAAMGGEIDLAPSSLALFRGIGTTDPLLAYERAAEDDQEPEEPSPPLPFGMFGGGALLSPSPEPADAGRTTGDPVAADEAAASSVSNPSDTRSAFIASSDAASPAVVDGDRAAAEPSVVSSGAAGPVSDPAGAAAVDHADGTGTGTDTAGAPHIPPASEPPVSPEHPPGAQGPGHARTSAKRAATAATGTASDQSASWSTITDPPADVRLGDPFAASESETATPDTPVSPPAAAPSSEGAEQADSGGPAATAVATEGGSRHRDRETATESDRVVGGEGVAEAAEQPPADGPVSPIRRVLTEADLSDQHVSVPTSGQAFKFDSGSERTGGEASAGFEWSMHTDDPAPIRPEAVTPSPLFAPSTSGWEPGNDVASPPPPSAALPWAVGGPAMPVPEVGGTDAESEASASDERTATGPGLPYFASAAADESSTPAGYESSESDLVSRSAGLGTDARETSMPSAAGFGDAALGDAAAGVGADSGVGAAGADAATRKSGVSGGTGAPDVGFSSGTARGSRAVEDASDVPTGPIPRIHAEDEIGFAEASETSTPPFGIALVQPVTDTAPAAGHGPPDRPGLVSPPPQPAPSGPPAATSSSGASAPQVAVSPAVTPLEPSQAAEFSRQAPPHLDPTGAGLASAEVSSAETPPTESPQALLSSVPSPAETAPTPPSSVAAVSPPAPATSLPPPVEPPSAAPTGDPRTVTTPAANTEPAAPQQEDRRPADPRPADSPKAPPAAAAEPPETARPVAPPAPVELPAAPKPGGSGTPDDRRLAQDQPAGARAGSGEDVTSTGRLRRVRSQLRIGDLLADAMVAYESTLRGLELPVPPPPAPRIGESGHPPFAEAPGAGGSPPRPRSGEGDHGGEGPAGIVAPGDGPRLPPEAARADLDPSVRSQPGSDRQTGDWAVLPPRRRPASDIAADSDADQAWTPPRECGG</sequence>
<feature type="compositionally biased region" description="Low complexity" evidence="1">
    <location>
        <begin position="1497"/>
        <end position="1513"/>
    </location>
</feature>
<feature type="compositionally biased region" description="Basic and acidic residues" evidence="1">
    <location>
        <begin position="1295"/>
        <end position="1311"/>
    </location>
</feature>
<feature type="compositionally biased region" description="Low complexity" evidence="1">
    <location>
        <begin position="1736"/>
        <end position="1749"/>
    </location>
</feature>
<feature type="compositionally biased region" description="Polar residues" evidence="1">
    <location>
        <begin position="621"/>
        <end position="637"/>
    </location>
</feature>
<protein>
    <submittedName>
        <fullName evidence="2">Uncharacterized protein</fullName>
    </submittedName>
</protein>
<feature type="compositionally biased region" description="Low complexity" evidence="1">
    <location>
        <begin position="1218"/>
        <end position="1234"/>
    </location>
</feature>
<proteinExistence type="predicted"/>
<evidence type="ECO:0000256" key="1">
    <source>
        <dbReference type="SAM" id="MobiDB-lite"/>
    </source>
</evidence>
<feature type="compositionally biased region" description="Low complexity" evidence="1">
    <location>
        <begin position="1112"/>
        <end position="1123"/>
    </location>
</feature>
<dbReference type="EMBL" id="CP022521">
    <property type="protein sequence ID" value="ASO19119.1"/>
    <property type="molecule type" value="Genomic_DNA"/>
</dbReference>
<feature type="compositionally biased region" description="Low complexity" evidence="1">
    <location>
        <begin position="526"/>
        <end position="541"/>
    </location>
</feature>
<dbReference type="Proteomes" id="UP000204221">
    <property type="component" value="Chromosome"/>
</dbReference>
<feature type="compositionally biased region" description="Low complexity" evidence="1">
    <location>
        <begin position="923"/>
        <end position="953"/>
    </location>
</feature>
<feature type="region of interest" description="Disordered" evidence="1">
    <location>
        <begin position="1856"/>
        <end position="1970"/>
    </location>
</feature>
<reference evidence="2 3" key="1">
    <citation type="submission" date="2017-07" db="EMBL/GenBank/DDBJ databases">
        <title>Complete genome sequence of Actinoalloteichus hoggarensis DSM 45943, type strain of Actinoalloteichus hoggarensis.</title>
        <authorList>
            <person name="Ruckert C."/>
            <person name="Nouioui I."/>
            <person name="Willmese J."/>
            <person name="van Wezel G."/>
            <person name="Klenk H.-P."/>
            <person name="Kalinowski J."/>
            <person name="Zotchev S.B."/>
        </authorList>
    </citation>
    <scope>NUCLEOTIDE SEQUENCE [LARGE SCALE GENOMIC DNA]</scope>
    <source>
        <strain evidence="2 3">DSM 45943</strain>
    </source>
</reference>
<dbReference type="KEGG" id="ahg:AHOG_07360"/>
<feature type="compositionally biased region" description="Pro residues" evidence="1">
    <location>
        <begin position="1613"/>
        <end position="1624"/>
    </location>
</feature>
<feature type="compositionally biased region" description="Basic and acidic residues" evidence="1">
    <location>
        <begin position="639"/>
        <end position="649"/>
    </location>
</feature>
<dbReference type="OrthoDB" id="5165923at2"/>
<name>A0A221W016_9PSEU</name>
<feature type="compositionally biased region" description="Low complexity" evidence="1">
    <location>
        <begin position="1691"/>
        <end position="1711"/>
    </location>
</feature>
<evidence type="ECO:0000313" key="3">
    <source>
        <dbReference type="Proteomes" id="UP000204221"/>
    </source>
</evidence>
<feature type="compositionally biased region" description="Low complexity" evidence="1">
    <location>
        <begin position="601"/>
        <end position="613"/>
    </location>
</feature>
<evidence type="ECO:0000313" key="2">
    <source>
        <dbReference type="EMBL" id="ASO19119.1"/>
    </source>
</evidence>
<feature type="compositionally biased region" description="Basic and acidic residues" evidence="1">
    <location>
        <begin position="1751"/>
        <end position="1763"/>
    </location>
</feature>
<feature type="compositionally biased region" description="Low complexity" evidence="1">
    <location>
        <begin position="1769"/>
        <end position="1781"/>
    </location>
</feature>
<feature type="region of interest" description="Disordered" evidence="1">
    <location>
        <begin position="375"/>
        <end position="567"/>
    </location>
</feature>
<dbReference type="Gene3D" id="1.25.40.10">
    <property type="entry name" value="Tetratricopeptide repeat domain"/>
    <property type="match status" value="1"/>
</dbReference>
<dbReference type="InterPro" id="IPR011990">
    <property type="entry name" value="TPR-like_helical_dom_sf"/>
</dbReference>
<keyword evidence="3" id="KW-1185">Reference proteome</keyword>
<feature type="compositionally biased region" description="Low complexity" evidence="1">
    <location>
        <begin position="1153"/>
        <end position="1173"/>
    </location>
</feature>
<organism evidence="2 3">
    <name type="scientific">Actinoalloteichus hoggarensis</name>
    <dbReference type="NCBI Taxonomy" id="1470176"/>
    <lineage>
        <taxon>Bacteria</taxon>
        <taxon>Bacillati</taxon>
        <taxon>Actinomycetota</taxon>
        <taxon>Actinomycetes</taxon>
        <taxon>Pseudonocardiales</taxon>
        <taxon>Pseudonocardiaceae</taxon>
        <taxon>Actinoalloteichus</taxon>
    </lineage>
</organism>
<gene>
    <name evidence="2" type="ORF">AHOG_07360</name>
</gene>
<feature type="region of interest" description="Disordered" evidence="1">
    <location>
        <begin position="1066"/>
        <end position="1837"/>
    </location>
</feature>
<feature type="region of interest" description="Disordered" evidence="1">
    <location>
        <begin position="596"/>
        <end position="1033"/>
    </location>
</feature>
<dbReference type="RefSeq" id="WP_093940683.1">
    <property type="nucleotide sequence ID" value="NZ_CP022521.1"/>
</dbReference>